<evidence type="ECO:0000313" key="5">
    <source>
        <dbReference type="EMBL" id="KAF7839936.1"/>
    </source>
</evidence>
<reference evidence="5" key="1">
    <citation type="submission" date="2020-09" db="EMBL/GenBank/DDBJ databases">
        <title>Genome-Enabled Discovery of Anthraquinone Biosynthesis in Senna tora.</title>
        <authorList>
            <person name="Kang S.-H."/>
            <person name="Pandey R.P."/>
            <person name="Lee C.-M."/>
            <person name="Sim J.-S."/>
            <person name="Jeong J.-T."/>
            <person name="Choi B.-S."/>
            <person name="Jung M."/>
            <person name="Ginzburg D."/>
            <person name="Zhao K."/>
            <person name="Won S.Y."/>
            <person name="Oh T.-J."/>
            <person name="Yu Y."/>
            <person name="Kim N.-H."/>
            <person name="Lee O.R."/>
            <person name="Lee T.-H."/>
            <person name="Bashyal P."/>
            <person name="Kim T.-S."/>
            <person name="Lee W.-H."/>
            <person name="Kawkins C."/>
            <person name="Kim C.-K."/>
            <person name="Kim J.S."/>
            <person name="Ahn B.O."/>
            <person name="Rhee S.Y."/>
            <person name="Sohng J.K."/>
        </authorList>
    </citation>
    <scope>NUCLEOTIDE SEQUENCE</scope>
    <source>
        <tissue evidence="5">Leaf</tissue>
    </source>
</reference>
<keyword evidence="5" id="KW-0808">Transferase</keyword>
<evidence type="ECO:0000256" key="2">
    <source>
        <dbReference type="ARBA" id="ARBA00022729"/>
    </source>
</evidence>
<organism evidence="5 6">
    <name type="scientific">Senna tora</name>
    <dbReference type="NCBI Taxonomy" id="362788"/>
    <lineage>
        <taxon>Eukaryota</taxon>
        <taxon>Viridiplantae</taxon>
        <taxon>Streptophyta</taxon>
        <taxon>Embryophyta</taxon>
        <taxon>Tracheophyta</taxon>
        <taxon>Spermatophyta</taxon>
        <taxon>Magnoliopsida</taxon>
        <taxon>eudicotyledons</taxon>
        <taxon>Gunneridae</taxon>
        <taxon>Pentapetalae</taxon>
        <taxon>rosids</taxon>
        <taxon>fabids</taxon>
        <taxon>Fabales</taxon>
        <taxon>Fabaceae</taxon>
        <taxon>Caesalpinioideae</taxon>
        <taxon>Cassia clade</taxon>
        <taxon>Senna</taxon>
    </lineage>
</organism>
<feature type="signal peptide" evidence="3">
    <location>
        <begin position="1"/>
        <end position="23"/>
    </location>
</feature>
<proteinExistence type="predicted"/>
<evidence type="ECO:0000256" key="3">
    <source>
        <dbReference type="SAM" id="SignalP"/>
    </source>
</evidence>
<feature type="chain" id="PRO_5032477326" evidence="3">
    <location>
        <begin position="24"/>
        <end position="828"/>
    </location>
</feature>
<keyword evidence="5" id="KW-0675">Receptor</keyword>
<comment type="caution">
    <text evidence="5">The sequence shown here is derived from an EMBL/GenBank/DDBJ whole genome shotgun (WGS) entry which is preliminary data.</text>
</comment>
<accession>A0A835CEL5</accession>
<dbReference type="PANTHER" id="PTHR33355:SF1">
    <property type="entry name" value="WALL-ASSOCIATED RECEPTOR KINASE-LIKE 15"/>
    <property type="match status" value="1"/>
</dbReference>
<feature type="domain" description="Wall-associated receptor kinase galacturonan-binding" evidence="4">
    <location>
        <begin position="26"/>
        <end position="90"/>
    </location>
</feature>
<keyword evidence="2 3" id="KW-0732">Signal</keyword>
<sequence>MTPPPPLPLLLLLLLFSLPITTAASCRRTCGSLEVKYPFGTGAGCGSPLFHRYITCAANATGGDQLFLTTHTGTYPITTLSYATSTLTITPPCMSTCARMQPSPPDLGLDWTSPFQLASSSSTFILLSCRPPTASLAVGSEPVCDASYDHLCAAMHTCPAVVTLGLPLFAPTNTCCVYAPGNLDGRGELSARRLGCGAYASVAAVGENPVDPMGWEYGVAVRYTRGGEGGGSVVGSKCKSCEMSGGICGYSVEVRGNNNWVFVCVCEGGFNTTLDCSNQSQNPDFIWGSNSSHLFTICSAATHPPSSSPTIASRDASAKPLLASLLPTSSSPSSPLECSSTIPCLHSDAPVIPSFGDAANTSIITGDQKRIHKPVTPIFLFSFNHIGLPSCHEQPSPLVRHSTTASPPSYALLGDPQLLTKPKTTFLSTMQACYKQMKQNEKLFHYKTLSPKEKTPKASKFAAITLVTDYSWLDDVGIMLTLSSPTSTIVSGFSSPDVATTLRSTSAFPVVTTQPTPPESSMPSYALIPTFPSKISFKTSLYKSHGIPNHLVSSTLLFSLTENHYFHQETATKLPPNQKIQKISNSSYGSLICPINAPHQWPTMDLLMHQLSSSKNSKKLKTLKWPFNTPHQCIHIQLPSHKLLSLPPTRFQISGSLPSLIILVDPTQLSINDPSNHPFTSPPTSHCNPFISSSVPLVNAFSIALSSTTSLTSHWAHIKAHNKRYLNYPTSCCHHPLLKELLPCFFHVNTAKAEQKGDATSFACPPSLLSRSNAALCNERAIVDNVEGPFFLSNGFRIYICIASNPPAQLRLDKLHLGLLRRVSYKPP</sequence>
<name>A0A835CEL5_9FABA</name>
<dbReference type="EMBL" id="JAAIUW010000003">
    <property type="protein sequence ID" value="KAF7839936.1"/>
    <property type="molecule type" value="Genomic_DNA"/>
</dbReference>
<dbReference type="GO" id="GO:0016020">
    <property type="term" value="C:membrane"/>
    <property type="evidence" value="ECO:0007669"/>
    <property type="project" value="UniProtKB-SubCell"/>
</dbReference>
<keyword evidence="6" id="KW-1185">Reference proteome</keyword>
<dbReference type="InterPro" id="IPR025287">
    <property type="entry name" value="WAK_GUB"/>
</dbReference>
<evidence type="ECO:0000313" key="6">
    <source>
        <dbReference type="Proteomes" id="UP000634136"/>
    </source>
</evidence>
<evidence type="ECO:0000259" key="4">
    <source>
        <dbReference type="Pfam" id="PF13947"/>
    </source>
</evidence>
<keyword evidence="5" id="KW-0418">Kinase</keyword>
<dbReference type="GO" id="GO:0016301">
    <property type="term" value="F:kinase activity"/>
    <property type="evidence" value="ECO:0007669"/>
    <property type="project" value="UniProtKB-KW"/>
</dbReference>
<gene>
    <name evidence="5" type="ORF">G2W53_008418</name>
</gene>
<dbReference type="Pfam" id="PF13947">
    <property type="entry name" value="GUB_WAK_bind"/>
    <property type="match status" value="1"/>
</dbReference>
<protein>
    <submittedName>
        <fullName evidence="5">Wall-associated receptor kinase-like 20</fullName>
    </submittedName>
</protein>
<comment type="subcellular location">
    <subcellularLocation>
        <location evidence="1">Membrane</location>
        <topology evidence="1">Single-pass membrane protein</topology>
    </subcellularLocation>
</comment>
<dbReference type="AlphaFoldDB" id="A0A835CEL5"/>
<dbReference type="GO" id="GO:0030247">
    <property type="term" value="F:polysaccharide binding"/>
    <property type="evidence" value="ECO:0007669"/>
    <property type="project" value="InterPro"/>
</dbReference>
<dbReference type="PANTHER" id="PTHR33355">
    <property type="entry name" value="WALL-ASSOCIATED RECEPTOR KINASE CARBOXY-TERMINAL PROTEIN-RELATED"/>
    <property type="match status" value="1"/>
</dbReference>
<evidence type="ECO:0000256" key="1">
    <source>
        <dbReference type="ARBA" id="ARBA00004167"/>
    </source>
</evidence>
<dbReference type="Proteomes" id="UP000634136">
    <property type="component" value="Unassembled WGS sequence"/>
</dbReference>
<dbReference type="OrthoDB" id="1933476at2759"/>